<evidence type="ECO:0000313" key="2">
    <source>
        <dbReference type="Proteomes" id="UP000775213"/>
    </source>
</evidence>
<accession>A0AAV7G7E7</accession>
<dbReference type="Proteomes" id="UP000775213">
    <property type="component" value="Unassembled WGS sequence"/>
</dbReference>
<dbReference type="AlphaFoldDB" id="A0AAV7G7E7"/>
<gene>
    <name evidence="1" type="ORF">IEQ34_018577</name>
</gene>
<reference evidence="1 2" key="1">
    <citation type="journal article" date="2021" name="Hortic Res">
        <title>Chromosome-scale assembly of the Dendrobium chrysotoxum genome enhances the understanding of orchid evolution.</title>
        <authorList>
            <person name="Zhang Y."/>
            <person name="Zhang G.Q."/>
            <person name="Zhang D."/>
            <person name="Liu X.D."/>
            <person name="Xu X.Y."/>
            <person name="Sun W.H."/>
            <person name="Yu X."/>
            <person name="Zhu X."/>
            <person name="Wang Z.W."/>
            <person name="Zhao X."/>
            <person name="Zhong W.Y."/>
            <person name="Chen H."/>
            <person name="Yin W.L."/>
            <person name="Huang T."/>
            <person name="Niu S.C."/>
            <person name="Liu Z.J."/>
        </authorList>
    </citation>
    <scope>NUCLEOTIDE SEQUENCE [LARGE SCALE GENOMIC DNA]</scope>
    <source>
        <strain evidence="1">Lindl</strain>
    </source>
</reference>
<comment type="caution">
    <text evidence="1">The sequence shown here is derived from an EMBL/GenBank/DDBJ whole genome shotgun (WGS) entry which is preliminary data.</text>
</comment>
<keyword evidence="2" id="KW-1185">Reference proteome</keyword>
<organism evidence="1 2">
    <name type="scientific">Dendrobium chrysotoxum</name>
    <name type="common">Orchid</name>
    <dbReference type="NCBI Taxonomy" id="161865"/>
    <lineage>
        <taxon>Eukaryota</taxon>
        <taxon>Viridiplantae</taxon>
        <taxon>Streptophyta</taxon>
        <taxon>Embryophyta</taxon>
        <taxon>Tracheophyta</taxon>
        <taxon>Spermatophyta</taxon>
        <taxon>Magnoliopsida</taxon>
        <taxon>Liliopsida</taxon>
        <taxon>Asparagales</taxon>
        <taxon>Orchidaceae</taxon>
        <taxon>Epidendroideae</taxon>
        <taxon>Malaxideae</taxon>
        <taxon>Dendrobiinae</taxon>
        <taxon>Dendrobium</taxon>
    </lineage>
</organism>
<evidence type="ECO:0000313" key="1">
    <source>
        <dbReference type="EMBL" id="KAH0451278.1"/>
    </source>
</evidence>
<dbReference type="EMBL" id="JAGFBR010000017">
    <property type="protein sequence ID" value="KAH0451278.1"/>
    <property type="molecule type" value="Genomic_DNA"/>
</dbReference>
<sequence>MKSELFYSLSRSAAIKLLTTNLVKRAQERIQVVRMCFPVLVSGIYLPKSSMGYGKGLLDKQKLRIIRSLLVICETVKCEPKEMATGMKLRMEYPWTGQIHLDLSAVEIADYIFICISISSSQQQIIKDAPLELEAVKILRLPVNTNHYCCCDLFPS</sequence>
<name>A0AAV7G7E7_DENCH</name>
<proteinExistence type="predicted"/>
<protein>
    <submittedName>
        <fullName evidence="1">Uncharacterized protein</fullName>
    </submittedName>
</protein>